<reference evidence="11" key="1">
    <citation type="submission" date="2020-06" db="EMBL/GenBank/DDBJ databases">
        <title>WGS assembly of Ceratodon purpureus strain R40.</title>
        <authorList>
            <person name="Carey S.B."/>
            <person name="Jenkins J."/>
            <person name="Shu S."/>
            <person name="Lovell J.T."/>
            <person name="Sreedasyam A."/>
            <person name="Maumus F."/>
            <person name="Tiley G.P."/>
            <person name="Fernandez-Pozo N."/>
            <person name="Barry K."/>
            <person name="Chen C."/>
            <person name="Wang M."/>
            <person name="Lipzen A."/>
            <person name="Daum C."/>
            <person name="Saski C.A."/>
            <person name="Payton A.C."/>
            <person name="Mcbreen J.C."/>
            <person name="Conrad R.E."/>
            <person name="Kollar L.M."/>
            <person name="Olsson S."/>
            <person name="Huttunen S."/>
            <person name="Landis J.B."/>
            <person name="Wickett N.J."/>
            <person name="Johnson M.G."/>
            <person name="Rensing S.A."/>
            <person name="Grimwood J."/>
            <person name="Schmutz J."/>
            <person name="Mcdaniel S.F."/>
        </authorList>
    </citation>
    <scope>NUCLEOTIDE SEQUENCE</scope>
    <source>
        <strain evidence="11">R40</strain>
    </source>
</reference>
<dbReference type="Proteomes" id="UP000822688">
    <property type="component" value="Chromosome V"/>
</dbReference>
<dbReference type="AlphaFoldDB" id="A0A8T0HP23"/>
<name>A0A8T0HP23_CERPU</name>
<comment type="function">
    <text evidence="10">Regulates also the sphingolipid metabolism.</text>
</comment>
<evidence type="ECO:0000256" key="8">
    <source>
        <dbReference type="ARBA" id="ARBA00023098"/>
    </source>
</evidence>
<dbReference type="GO" id="GO:0016125">
    <property type="term" value="P:sterol metabolic process"/>
    <property type="evidence" value="ECO:0007669"/>
    <property type="project" value="UniProtKB-UniRule"/>
</dbReference>
<evidence type="ECO:0000256" key="5">
    <source>
        <dbReference type="ARBA" id="ARBA00022824"/>
    </source>
</evidence>
<proteinExistence type="inferred from homology"/>
<evidence type="ECO:0000256" key="4">
    <source>
        <dbReference type="ARBA" id="ARBA00022692"/>
    </source>
</evidence>
<evidence type="ECO:0000256" key="3">
    <source>
        <dbReference type="ARBA" id="ARBA00022448"/>
    </source>
</evidence>
<comment type="function">
    <text evidence="10">Mediator of sterol homeostasis involved in sterol uptake, trafficking and distribution into membranes.</text>
</comment>
<keyword evidence="7 10" id="KW-0445">Lipid transport</keyword>
<keyword evidence="3 10" id="KW-0813">Transport</keyword>
<evidence type="ECO:0000256" key="10">
    <source>
        <dbReference type="RuleBase" id="RU368065"/>
    </source>
</evidence>
<protein>
    <recommendedName>
        <fullName evidence="10">Protein ARV</fullName>
    </recommendedName>
</protein>
<dbReference type="GO" id="GO:0032366">
    <property type="term" value="P:intracellular sterol transport"/>
    <property type="evidence" value="ECO:0007669"/>
    <property type="project" value="UniProtKB-UniRule"/>
</dbReference>
<comment type="similarity">
    <text evidence="2 10">Belongs to the ARV1 family.</text>
</comment>
<keyword evidence="10" id="KW-0746">Sphingolipid metabolism</keyword>
<dbReference type="EMBL" id="CM026426">
    <property type="protein sequence ID" value="KAG0572624.1"/>
    <property type="molecule type" value="Genomic_DNA"/>
</dbReference>
<dbReference type="InterPro" id="IPR007290">
    <property type="entry name" value="Arv1"/>
</dbReference>
<evidence type="ECO:0000256" key="7">
    <source>
        <dbReference type="ARBA" id="ARBA00023055"/>
    </source>
</evidence>
<sequence length="68" mass="7249">MCACGTPVAAVYVDHAPGNIRLSECAQCGYAADEYVECEIMVLHCTSMCRCARDQSEGRALGANACCR</sequence>
<keyword evidence="6" id="KW-1133">Transmembrane helix</keyword>
<comment type="caution">
    <text evidence="11">The sequence shown here is derived from an EMBL/GenBank/DDBJ whole genome shotgun (WGS) entry which is preliminary data.</text>
</comment>
<evidence type="ECO:0000256" key="6">
    <source>
        <dbReference type="ARBA" id="ARBA00022989"/>
    </source>
</evidence>
<keyword evidence="8 10" id="KW-0443">Lipid metabolism</keyword>
<keyword evidence="5 10" id="KW-0256">Endoplasmic reticulum</keyword>
<dbReference type="GO" id="GO:0006665">
    <property type="term" value="P:sphingolipid metabolic process"/>
    <property type="evidence" value="ECO:0007669"/>
    <property type="project" value="UniProtKB-UniRule"/>
</dbReference>
<dbReference type="GO" id="GO:0005789">
    <property type="term" value="C:endoplasmic reticulum membrane"/>
    <property type="evidence" value="ECO:0007669"/>
    <property type="project" value="UniProtKB-SubCell"/>
</dbReference>
<keyword evidence="4" id="KW-0812">Transmembrane</keyword>
<dbReference type="GO" id="GO:0097036">
    <property type="term" value="P:regulation of plasma membrane sterol distribution"/>
    <property type="evidence" value="ECO:0007669"/>
    <property type="project" value="UniProtKB-UniRule"/>
</dbReference>
<comment type="subcellular location">
    <subcellularLocation>
        <location evidence="1 10">Endoplasmic reticulum membrane</location>
        <topology evidence="1 10">Multi-pass membrane protein</topology>
    </subcellularLocation>
</comment>
<keyword evidence="9" id="KW-0472">Membrane</keyword>
<organism evidence="11 12">
    <name type="scientific">Ceratodon purpureus</name>
    <name type="common">Fire moss</name>
    <name type="synonym">Dicranum purpureum</name>
    <dbReference type="NCBI Taxonomy" id="3225"/>
    <lineage>
        <taxon>Eukaryota</taxon>
        <taxon>Viridiplantae</taxon>
        <taxon>Streptophyta</taxon>
        <taxon>Embryophyta</taxon>
        <taxon>Bryophyta</taxon>
        <taxon>Bryophytina</taxon>
        <taxon>Bryopsida</taxon>
        <taxon>Dicranidae</taxon>
        <taxon>Pseudoditrichales</taxon>
        <taxon>Ditrichaceae</taxon>
        <taxon>Ceratodon</taxon>
    </lineage>
</organism>
<evidence type="ECO:0000313" key="12">
    <source>
        <dbReference type="Proteomes" id="UP000822688"/>
    </source>
</evidence>
<evidence type="ECO:0000256" key="2">
    <source>
        <dbReference type="ARBA" id="ARBA00009187"/>
    </source>
</evidence>
<accession>A0A8T0HP23</accession>
<keyword evidence="12" id="KW-1185">Reference proteome</keyword>
<evidence type="ECO:0000256" key="9">
    <source>
        <dbReference type="ARBA" id="ARBA00023136"/>
    </source>
</evidence>
<evidence type="ECO:0000313" key="11">
    <source>
        <dbReference type="EMBL" id="KAG0572624.1"/>
    </source>
</evidence>
<evidence type="ECO:0000256" key="1">
    <source>
        <dbReference type="ARBA" id="ARBA00004477"/>
    </source>
</evidence>
<gene>
    <name evidence="11" type="ORF">KC19_VG111400</name>
</gene>
<dbReference type="Pfam" id="PF04161">
    <property type="entry name" value="Arv1"/>
    <property type="match status" value="1"/>
</dbReference>